<name>A0A1H6Q243_YARLL</name>
<evidence type="ECO:0000313" key="11">
    <source>
        <dbReference type="EMBL" id="AOW02735.1"/>
    </source>
</evidence>
<reference evidence="11 13" key="1">
    <citation type="journal article" date="2016" name="PLoS ONE">
        <title>Sequence Assembly of Yarrowia lipolytica Strain W29/CLIB89 Shows Transposable Element Diversity.</title>
        <authorList>
            <person name="Magnan C."/>
            <person name="Yu J."/>
            <person name="Chang I."/>
            <person name="Jahn E."/>
            <person name="Kanomata Y."/>
            <person name="Wu J."/>
            <person name="Zeller M."/>
            <person name="Oakes M."/>
            <person name="Baldi P."/>
            <person name="Sandmeyer S."/>
        </authorList>
    </citation>
    <scope>NUCLEOTIDE SEQUENCE [LARGE SCALE GENOMIC DNA]</scope>
    <source>
        <strain evidence="11">CLIB89</strain>
        <strain evidence="13">CLIB89(W29)</strain>
    </source>
</reference>
<dbReference type="GO" id="GO:0016853">
    <property type="term" value="F:isomerase activity"/>
    <property type="evidence" value="ECO:0007669"/>
    <property type="project" value="UniProtKB-KW"/>
</dbReference>
<dbReference type="GO" id="GO:0005634">
    <property type="term" value="C:nucleus"/>
    <property type="evidence" value="ECO:0007669"/>
    <property type="project" value="TreeGrafter"/>
</dbReference>
<dbReference type="InterPro" id="IPR013022">
    <property type="entry name" value="Xyl_isomerase-like_TIM-brl"/>
</dbReference>
<dbReference type="GO" id="GO:0008270">
    <property type="term" value="F:zinc ion binding"/>
    <property type="evidence" value="ECO:0007669"/>
    <property type="project" value="InterPro"/>
</dbReference>
<evidence type="ECO:0000313" key="13">
    <source>
        <dbReference type="Proteomes" id="UP000182444"/>
    </source>
</evidence>
<evidence type="ECO:0000259" key="10">
    <source>
        <dbReference type="Pfam" id="PF01261"/>
    </source>
</evidence>
<dbReference type="GO" id="GO:0008081">
    <property type="term" value="F:phosphoric diester hydrolase activity"/>
    <property type="evidence" value="ECO:0007669"/>
    <property type="project" value="TreeGrafter"/>
</dbReference>
<evidence type="ECO:0000256" key="7">
    <source>
        <dbReference type="ARBA" id="ARBA00022833"/>
    </source>
</evidence>
<dbReference type="RefSeq" id="XP_501749.1">
    <property type="nucleotide sequence ID" value="XM_501749.1"/>
</dbReference>
<dbReference type="eggNOG" id="KOG3997">
    <property type="taxonomic scope" value="Eukaryota"/>
</dbReference>
<dbReference type="PANTHER" id="PTHR21445">
    <property type="entry name" value="ENDONUCLEASE IV ENDODEOXYRIBONUCLEASE IV"/>
    <property type="match status" value="1"/>
</dbReference>
<dbReference type="EMBL" id="CP017555">
    <property type="protein sequence ID" value="AOW02735.1"/>
    <property type="molecule type" value="Genomic_DNA"/>
</dbReference>
<feature type="region of interest" description="Disordered" evidence="9">
    <location>
        <begin position="353"/>
        <end position="386"/>
    </location>
</feature>
<feature type="region of interest" description="Disordered" evidence="9">
    <location>
        <begin position="306"/>
        <end position="334"/>
    </location>
</feature>
<evidence type="ECO:0000313" key="14">
    <source>
        <dbReference type="Proteomes" id="UP000256601"/>
    </source>
</evidence>
<keyword evidence="7" id="KW-0862">Zinc</keyword>
<organism evidence="11 13">
    <name type="scientific">Yarrowia lipolytica</name>
    <name type="common">Candida lipolytica</name>
    <dbReference type="NCBI Taxonomy" id="4952"/>
    <lineage>
        <taxon>Eukaryota</taxon>
        <taxon>Fungi</taxon>
        <taxon>Dikarya</taxon>
        <taxon>Ascomycota</taxon>
        <taxon>Saccharomycotina</taxon>
        <taxon>Dipodascomycetes</taxon>
        <taxon>Dipodascales</taxon>
        <taxon>Dipodascales incertae sedis</taxon>
        <taxon>Yarrowia</taxon>
    </lineage>
</organism>
<dbReference type="SUPFAM" id="SSF51658">
    <property type="entry name" value="Xylose isomerase-like"/>
    <property type="match status" value="1"/>
</dbReference>
<keyword evidence="4" id="KW-0479">Metal-binding</keyword>
<dbReference type="GeneID" id="2910116"/>
<dbReference type="OMA" id="NPRGWAT"/>
<comment type="similarity">
    <text evidence="2">Belongs to the AP endonuclease 2 family.</text>
</comment>
<comment type="cofactor">
    <cofactor evidence="1">
        <name>Zn(2+)</name>
        <dbReference type="ChEBI" id="CHEBI:29105"/>
    </cofactor>
</comment>
<evidence type="ECO:0000256" key="5">
    <source>
        <dbReference type="ARBA" id="ARBA00022763"/>
    </source>
</evidence>
<dbReference type="GO" id="GO:0006284">
    <property type="term" value="P:base-excision repair"/>
    <property type="evidence" value="ECO:0007669"/>
    <property type="project" value="TreeGrafter"/>
</dbReference>
<keyword evidence="6" id="KW-0378">Hydrolase</keyword>
<dbReference type="VEuPathDB" id="FungiDB:YALI1_C17050g"/>
<evidence type="ECO:0000256" key="9">
    <source>
        <dbReference type="SAM" id="MobiDB-lite"/>
    </source>
</evidence>
<dbReference type="PROSITE" id="PS00729">
    <property type="entry name" value="AP_NUCLEASE_F2_1"/>
    <property type="match status" value="1"/>
</dbReference>
<dbReference type="InterPro" id="IPR018246">
    <property type="entry name" value="AP_endonuc_F2_Zn_BS"/>
</dbReference>
<dbReference type="PROSITE" id="PS00731">
    <property type="entry name" value="AP_NUCLEASE_F2_3"/>
    <property type="match status" value="1"/>
</dbReference>
<keyword evidence="8" id="KW-0234">DNA repair</keyword>
<feature type="compositionally biased region" description="Basic and acidic residues" evidence="9">
    <location>
        <begin position="377"/>
        <end position="386"/>
    </location>
</feature>
<keyword evidence="5" id="KW-0227">DNA damage</keyword>
<evidence type="ECO:0000256" key="1">
    <source>
        <dbReference type="ARBA" id="ARBA00001947"/>
    </source>
</evidence>
<dbReference type="GO" id="GO:0003677">
    <property type="term" value="F:DNA binding"/>
    <property type="evidence" value="ECO:0007669"/>
    <property type="project" value="InterPro"/>
</dbReference>
<accession>A0A1H6Q243</accession>
<dbReference type="Proteomes" id="UP000256601">
    <property type="component" value="Unassembled WGS sequence"/>
</dbReference>
<sequence length="386" mass="43870">MTRTNLAYKVGAHVSTAKGVQNAVTNSANMSGNSFALFLKSQRQWTGRKYDKSEVDEFHDLCKEHKYSGKTDILPHGSYLINLASPDANTAYNSLKGFIDDLQRCELLGISKYNLHPGATVGYDKKKCIERLAANIDRGLEATNFVQVVLENMAGQGTTLGDLDDLAAIIDLVKNKERVGVCIDTCHTFAAGYDLRDEKSFNKFWKQFDKLIGYKYLAGIHLNDSKTPLNSNRDLHENIGYGFLGLEAFRLVMNKPELEGLPLILETPGEDDIRAEEVKLLEELIGKEADDEFVINKSQELQKLGEKNRKVEQEKMDKKKKTSKPEKQKPLERCLEDKHVLEQFEKDADKYVRERDMMSEIMKGEGDEKPKKRAKKVKEEIKEEEL</sequence>
<dbReference type="CDD" id="cd00019">
    <property type="entry name" value="AP2Ec"/>
    <property type="match status" value="1"/>
</dbReference>
<reference evidence="12 14" key="2">
    <citation type="submission" date="2018-07" db="EMBL/GenBank/DDBJ databases">
        <title>Draft Genome Assemblies for Five Robust Yarrowia lipolytica Strains Exhibiting High Lipid Production and Pentose Sugar Utilization and Sugar Alcohol Secretion from Undetoxified Lignocellulosic Biomass Hydrolysates.</title>
        <authorList>
            <consortium name="DOE Joint Genome Institute"/>
            <person name="Walker C."/>
            <person name="Ryu S."/>
            <person name="Na H."/>
            <person name="Zane M."/>
            <person name="LaButti K."/>
            <person name="Lipzen A."/>
            <person name="Haridas S."/>
            <person name="Barry K."/>
            <person name="Grigoriev I.V."/>
            <person name="Quarterman J."/>
            <person name="Slininger P."/>
            <person name="Dien B."/>
            <person name="Trinh C.T."/>
        </authorList>
    </citation>
    <scope>NUCLEOTIDE SEQUENCE [LARGE SCALE GENOMIC DNA]</scope>
    <source>
        <strain evidence="12 14">YB392</strain>
    </source>
</reference>
<evidence type="ECO:0000256" key="3">
    <source>
        <dbReference type="ARBA" id="ARBA00021759"/>
    </source>
</evidence>
<dbReference type="VEuPathDB" id="FungiDB:YALI0_C12144g"/>
<dbReference type="NCBIfam" id="NF002199">
    <property type="entry name" value="PRK01060.1-4"/>
    <property type="match status" value="1"/>
</dbReference>
<dbReference type="AlphaFoldDB" id="A0A1H6Q243"/>
<feature type="compositionally biased region" description="Basic and acidic residues" evidence="9">
    <location>
        <begin position="353"/>
        <end position="370"/>
    </location>
</feature>
<dbReference type="FunFam" id="3.20.20.150:FF:000001">
    <property type="entry name" value="Probable endonuclease 4"/>
    <property type="match status" value="1"/>
</dbReference>
<evidence type="ECO:0000256" key="6">
    <source>
        <dbReference type="ARBA" id="ARBA00022801"/>
    </source>
</evidence>
<protein>
    <recommendedName>
        <fullName evidence="3">Apurinic-apyrimidinic endonuclease 1</fullName>
    </recommendedName>
</protein>
<dbReference type="PROSITE" id="PS00730">
    <property type="entry name" value="AP_NUCLEASE_F2_2"/>
    <property type="match status" value="1"/>
</dbReference>
<dbReference type="EMBL" id="KZ857327">
    <property type="protein sequence ID" value="RDW27917.1"/>
    <property type="molecule type" value="Genomic_DNA"/>
</dbReference>
<dbReference type="InterPro" id="IPR036237">
    <property type="entry name" value="Xyl_isomerase-like_sf"/>
</dbReference>
<dbReference type="OrthoDB" id="7663182at2759"/>
<dbReference type="SMART" id="SM00518">
    <property type="entry name" value="AP2Ec"/>
    <property type="match status" value="1"/>
</dbReference>
<evidence type="ECO:0000256" key="4">
    <source>
        <dbReference type="ARBA" id="ARBA00022723"/>
    </source>
</evidence>
<feature type="domain" description="Xylose isomerase-like TIM barrel" evidence="10">
    <location>
        <begin position="33"/>
        <end position="283"/>
    </location>
</feature>
<gene>
    <name evidence="12" type="ORF">B0I71DRAFT_128283</name>
    <name evidence="11" type="ORF">YALI1_C17050g</name>
</gene>
<evidence type="ECO:0000256" key="2">
    <source>
        <dbReference type="ARBA" id="ARBA00005340"/>
    </source>
</evidence>
<keyword evidence="12" id="KW-0413">Isomerase</keyword>
<dbReference type="Gene3D" id="3.20.20.150">
    <property type="entry name" value="Divalent-metal-dependent TIM barrel enzymes"/>
    <property type="match status" value="1"/>
</dbReference>
<dbReference type="GO" id="GO:0003906">
    <property type="term" value="F:DNA-(apurinic or apyrimidinic site) endonuclease activity"/>
    <property type="evidence" value="ECO:0007669"/>
    <property type="project" value="TreeGrafter"/>
</dbReference>
<evidence type="ECO:0000256" key="8">
    <source>
        <dbReference type="ARBA" id="ARBA00023204"/>
    </source>
</evidence>
<dbReference type="InterPro" id="IPR001719">
    <property type="entry name" value="AP_endonuc_2"/>
</dbReference>
<dbReference type="Proteomes" id="UP000182444">
    <property type="component" value="Chromosome 1C"/>
</dbReference>
<dbReference type="Pfam" id="PF01261">
    <property type="entry name" value="AP_endonuc_2"/>
    <property type="match status" value="1"/>
</dbReference>
<dbReference type="GO" id="GO:0005739">
    <property type="term" value="C:mitochondrion"/>
    <property type="evidence" value="ECO:0007669"/>
    <property type="project" value="TreeGrafter"/>
</dbReference>
<dbReference type="PANTHER" id="PTHR21445:SF0">
    <property type="entry name" value="APURINIC-APYRIMIDINIC ENDONUCLEASE"/>
    <property type="match status" value="1"/>
</dbReference>
<dbReference type="HAMAP" id="MF_00152">
    <property type="entry name" value="Nfo"/>
    <property type="match status" value="1"/>
</dbReference>
<dbReference type="PROSITE" id="PS51432">
    <property type="entry name" value="AP_NUCLEASE_F2_4"/>
    <property type="match status" value="1"/>
</dbReference>
<dbReference type="NCBIfam" id="TIGR00587">
    <property type="entry name" value="nfo"/>
    <property type="match status" value="1"/>
</dbReference>
<dbReference type="KEGG" id="yli:2910116"/>
<evidence type="ECO:0000313" key="12">
    <source>
        <dbReference type="EMBL" id="RDW27917.1"/>
    </source>
</evidence>
<proteinExistence type="inferred from homology"/>